<dbReference type="GO" id="GO:0005524">
    <property type="term" value="F:ATP binding"/>
    <property type="evidence" value="ECO:0007669"/>
    <property type="project" value="UniProtKB-KW"/>
</dbReference>
<keyword evidence="2 6" id="KW-0547">Nucleotide-binding</keyword>
<dbReference type="Proteomes" id="UP000008022">
    <property type="component" value="Unassembled WGS sequence"/>
</dbReference>
<name>A0A0E0PFU5_ORYRU</name>
<sequence>MEMGFDEKFALLRSIAEECICEDELRVLLKKKPNPICYVWFEPTSMMGIEQGIMKTIYVNKMAIIRYNIMMWKAVGMHLDKVEIIWFSDELNHHAVDYWPLAMDVSRKYTMKRMASYCKYVEPYGPGILPAAQIIYPCMLVSAVLCHKADIWLFSMDLRDIVMLTRDYCEDTNRGNIPTIFLPSVLPNLLENPEFQNRRNPGRTIFMLDDEDDIEEKISCAFCPSRVVACNPCLEYIKSVVLPWFGKFEVVQKEGNGSNKTYSSMKELIADYESGDLDSFDVKLALGKAINDILELVSEFFRSNEEAQAQIVPHRLQDEIGADIQKIQLQNEEMSGHVASTCQGISDLTFPSLSPTTEVATGGAADEKGAAHVRGRRPTGGEERCADTGGGRRG</sequence>
<evidence type="ECO:0000256" key="2">
    <source>
        <dbReference type="ARBA" id="ARBA00022741"/>
    </source>
</evidence>
<dbReference type="InterPro" id="IPR050489">
    <property type="entry name" value="Tyr-tRNA_synthase"/>
</dbReference>
<keyword evidence="3 6" id="KW-0067">ATP-binding</keyword>
<evidence type="ECO:0000256" key="4">
    <source>
        <dbReference type="ARBA" id="ARBA00022917"/>
    </source>
</evidence>
<reference evidence="9" key="1">
    <citation type="submission" date="2013-06" db="EMBL/GenBank/DDBJ databases">
        <authorList>
            <person name="Zhao Q."/>
        </authorList>
    </citation>
    <scope>NUCLEOTIDE SEQUENCE</scope>
    <source>
        <strain evidence="9">cv. W1943</strain>
    </source>
</reference>
<dbReference type="AlphaFoldDB" id="A0A0E0PFU5"/>
<evidence type="ECO:0000313" key="8">
    <source>
        <dbReference type="EnsemblPlants" id="ORUFI04G31570.1"/>
    </source>
</evidence>
<dbReference type="SUPFAM" id="SSF52374">
    <property type="entry name" value="Nucleotidylyl transferase"/>
    <property type="match status" value="1"/>
</dbReference>
<evidence type="ECO:0000256" key="1">
    <source>
        <dbReference type="ARBA" id="ARBA00022598"/>
    </source>
</evidence>
<dbReference type="GO" id="GO:0005737">
    <property type="term" value="C:cytoplasm"/>
    <property type="evidence" value="ECO:0007669"/>
    <property type="project" value="TreeGrafter"/>
</dbReference>
<dbReference type="Gene3D" id="3.40.50.620">
    <property type="entry name" value="HUPs"/>
    <property type="match status" value="2"/>
</dbReference>
<dbReference type="InterPro" id="IPR014729">
    <property type="entry name" value="Rossmann-like_a/b/a_fold"/>
</dbReference>
<reference evidence="8" key="2">
    <citation type="submission" date="2015-06" db="UniProtKB">
        <authorList>
            <consortium name="EnsemblPlants"/>
        </authorList>
    </citation>
    <scope>IDENTIFICATION</scope>
</reference>
<dbReference type="PANTHER" id="PTHR46264:SF5">
    <property type="entry name" value="TYROSINE--TRNA LIGASE"/>
    <property type="match status" value="1"/>
</dbReference>
<proteinExistence type="inferred from homology"/>
<dbReference type="PANTHER" id="PTHR46264">
    <property type="entry name" value="TYROSINE-TRNA LIGASE"/>
    <property type="match status" value="1"/>
</dbReference>
<dbReference type="FunFam" id="3.40.50.620:FF:000103">
    <property type="entry name" value="tyrosine--tRNA ligase 1, cytoplasmic"/>
    <property type="match status" value="1"/>
</dbReference>
<dbReference type="GO" id="GO:0004831">
    <property type="term" value="F:tyrosine-tRNA ligase activity"/>
    <property type="evidence" value="ECO:0007669"/>
    <property type="project" value="TreeGrafter"/>
</dbReference>
<dbReference type="InterPro" id="IPR002305">
    <property type="entry name" value="aa-tRNA-synth_Ic"/>
</dbReference>
<evidence type="ECO:0000256" key="6">
    <source>
        <dbReference type="RuleBase" id="RU363036"/>
    </source>
</evidence>
<keyword evidence="5 6" id="KW-0030">Aminoacyl-tRNA synthetase</keyword>
<protein>
    <recommendedName>
        <fullName evidence="10">Tyrosine--tRNA ligase</fullName>
    </recommendedName>
</protein>
<comment type="similarity">
    <text evidence="6">Belongs to the class-I aminoacyl-tRNA synthetase family.</text>
</comment>
<evidence type="ECO:0000256" key="3">
    <source>
        <dbReference type="ARBA" id="ARBA00022840"/>
    </source>
</evidence>
<evidence type="ECO:0008006" key="10">
    <source>
        <dbReference type="Google" id="ProtNLM"/>
    </source>
</evidence>
<feature type="region of interest" description="Disordered" evidence="7">
    <location>
        <begin position="357"/>
        <end position="394"/>
    </location>
</feature>
<dbReference type="GO" id="GO:0006437">
    <property type="term" value="P:tyrosyl-tRNA aminoacylation"/>
    <property type="evidence" value="ECO:0007669"/>
    <property type="project" value="TreeGrafter"/>
</dbReference>
<keyword evidence="1 6" id="KW-0436">Ligase</keyword>
<evidence type="ECO:0000313" key="9">
    <source>
        <dbReference type="Proteomes" id="UP000008022"/>
    </source>
</evidence>
<dbReference type="Pfam" id="PF00579">
    <property type="entry name" value="tRNA-synt_1b"/>
    <property type="match status" value="1"/>
</dbReference>
<dbReference type="Gramene" id="ORUFI04G31570.1">
    <property type="protein sequence ID" value="ORUFI04G31570.1"/>
    <property type="gene ID" value="ORUFI04G31570"/>
</dbReference>
<keyword evidence="4 6" id="KW-0648">Protein biosynthesis</keyword>
<organism evidence="8 9">
    <name type="scientific">Oryza rufipogon</name>
    <name type="common">Brownbeard rice</name>
    <name type="synonym">Asian wild rice</name>
    <dbReference type="NCBI Taxonomy" id="4529"/>
    <lineage>
        <taxon>Eukaryota</taxon>
        <taxon>Viridiplantae</taxon>
        <taxon>Streptophyta</taxon>
        <taxon>Embryophyta</taxon>
        <taxon>Tracheophyta</taxon>
        <taxon>Spermatophyta</taxon>
        <taxon>Magnoliopsida</taxon>
        <taxon>Liliopsida</taxon>
        <taxon>Poales</taxon>
        <taxon>Poaceae</taxon>
        <taxon>BOP clade</taxon>
        <taxon>Oryzoideae</taxon>
        <taxon>Oryzeae</taxon>
        <taxon>Oryzinae</taxon>
        <taxon>Oryza</taxon>
    </lineage>
</organism>
<accession>A0A0E0PFU5</accession>
<evidence type="ECO:0000256" key="7">
    <source>
        <dbReference type="SAM" id="MobiDB-lite"/>
    </source>
</evidence>
<keyword evidence="9" id="KW-1185">Reference proteome</keyword>
<dbReference type="EnsemblPlants" id="ORUFI04G31570.1">
    <property type="protein sequence ID" value="ORUFI04G31570.1"/>
    <property type="gene ID" value="ORUFI04G31570"/>
</dbReference>
<evidence type="ECO:0000256" key="5">
    <source>
        <dbReference type="ARBA" id="ARBA00023146"/>
    </source>
</evidence>